<evidence type="ECO:0000256" key="1">
    <source>
        <dbReference type="SAM" id="MobiDB-lite"/>
    </source>
</evidence>
<organism evidence="2 3">
    <name type="scientific">Mucuna pruriens</name>
    <name type="common">Velvet bean</name>
    <name type="synonym">Dolichos pruriens</name>
    <dbReference type="NCBI Taxonomy" id="157652"/>
    <lineage>
        <taxon>Eukaryota</taxon>
        <taxon>Viridiplantae</taxon>
        <taxon>Streptophyta</taxon>
        <taxon>Embryophyta</taxon>
        <taxon>Tracheophyta</taxon>
        <taxon>Spermatophyta</taxon>
        <taxon>Magnoliopsida</taxon>
        <taxon>eudicotyledons</taxon>
        <taxon>Gunneridae</taxon>
        <taxon>Pentapetalae</taxon>
        <taxon>rosids</taxon>
        <taxon>fabids</taxon>
        <taxon>Fabales</taxon>
        <taxon>Fabaceae</taxon>
        <taxon>Papilionoideae</taxon>
        <taxon>50 kb inversion clade</taxon>
        <taxon>NPAAA clade</taxon>
        <taxon>indigoferoid/millettioid clade</taxon>
        <taxon>Phaseoleae</taxon>
        <taxon>Mucuna</taxon>
    </lineage>
</organism>
<gene>
    <name evidence="2" type="ORF">CR513_49320</name>
</gene>
<feature type="non-terminal residue" evidence="2">
    <location>
        <position position="1"/>
    </location>
</feature>
<proteinExistence type="predicted"/>
<feature type="region of interest" description="Disordered" evidence="1">
    <location>
        <begin position="45"/>
        <end position="65"/>
    </location>
</feature>
<dbReference type="Proteomes" id="UP000257109">
    <property type="component" value="Unassembled WGS sequence"/>
</dbReference>
<dbReference type="EMBL" id="QJKJ01011367">
    <property type="protein sequence ID" value="RDX71349.1"/>
    <property type="molecule type" value="Genomic_DNA"/>
</dbReference>
<evidence type="ECO:0000313" key="2">
    <source>
        <dbReference type="EMBL" id="RDX71349.1"/>
    </source>
</evidence>
<sequence>MGIASTEVEQGVSKPSRATLMVAKVLIKGGYQPRKGLGKCLKGITESSNTGGRPEGKIQRTPRQGQPEIMPDLYQRFISRGMKAWRLMLWSKWKE</sequence>
<comment type="caution">
    <text evidence="2">The sequence shown here is derived from an EMBL/GenBank/DDBJ whole genome shotgun (WGS) entry which is preliminary data.</text>
</comment>
<reference evidence="2" key="1">
    <citation type="submission" date="2018-05" db="EMBL/GenBank/DDBJ databases">
        <title>Draft genome of Mucuna pruriens seed.</title>
        <authorList>
            <person name="Nnadi N.E."/>
            <person name="Vos R."/>
            <person name="Hasami M.H."/>
            <person name="Devisetty U.K."/>
            <person name="Aguiy J.C."/>
        </authorList>
    </citation>
    <scope>NUCLEOTIDE SEQUENCE [LARGE SCALE GENOMIC DNA]</scope>
    <source>
        <strain evidence="2">JCA_2017</strain>
    </source>
</reference>
<evidence type="ECO:0008006" key="4">
    <source>
        <dbReference type="Google" id="ProtNLM"/>
    </source>
</evidence>
<name>A0A371EZA9_MUCPR</name>
<protein>
    <recommendedName>
        <fullName evidence="4">G-patch domain-containing protein</fullName>
    </recommendedName>
</protein>
<evidence type="ECO:0000313" key="3">
    <source>
        <dbReference type="Proteomes" id="UP000257109"/>
    </source>
</evidence>
<dbReference type="AlphaFoldDB" id="A0A371EZA9"/>
<accession>A0A371EZA9</accession>
<keyword evidence="3" id="KW-1185">Reference proteome</keyword>